<evidence type="ECO:0000259" key="1">
    <source>
        <dbReference type="Pfam" id="PF07734"/>
    </source>
</evidence>
<dbReference type="Pfam" id="PF07734">
    <property type="entry name" value="FBA_1"/>
    <property type="match status" value="1"/>
</dbReference>
<dbReference type="InterPro" id="IPR036047">
    <property type="entry name" value="F-box-like_dom_sf"/>
</dbReference>
<dbReference type="PANTHER" id="PTHR35546">
    <property type="entry name" value="F-BOX PROTEIN INTERACTION DOMAIN PROTEIN-RELATED"/>
    <property type="match status" value="1"/>
</dbReference>
<reference evidence="2" key="1">
    <citation type="submission" date="2022-12" db="EMBL/GenBank/DDBJ databases">
        <title>Draft genome assemblies for two species of Escallonia (Escalloniales).</title>
        <authorList>
            <person name="Chanderbali A."/>
            <person name="Dervinis C."/>
            <person name="Anghel I."/>
            <person name="Soltis D."/>
            <person name="Soltis P."/>
            <person name="Zapata F."/>
        </authorList>
    </citation>
    <scope>NUCLEOTIDE SEQUENCE</scope>
    <source>
        <strain evidence="2">UCBG92.1500</strain>
        <tissue evidence="2">Leaf</tissue>
    </source>
</reference>
<evidence type="ECO:0000313" key="3">
    <source>
        <dbReference type="Proteomes" id="UP001187471"/>
    </source>
</evidence>
<evidence type="ECO:0000313" key="2">
    <source>
        <dbReference type="EMBL" id="KAK2981573.1"/>
    </source>
</evidence>
<dbReference type="Proteomes" id="UP001187471">
    <property type="component" value="Unassembled WGS sequence"/>
</dbReference>
<feature type="domain" description="F-box associated beta-propeller type 1" evidence="1">
    <location>
        <begin position="109"/>
        <end position="242"/>
    </location>
</feature>
<gene>
    <name evidence="2" type="ORF">RJ640_011103</name>
</gene>
<dbReference type="EMBL" id="JAVXUO010001504">
    <property type="protein sequence ID" value="KAK2981573.1"/>
    <property type="molecule type" value="Genomic_DNA"/>
</dbReference>
<accession>A0AA88R388</accession>
<dbReference type="PANTHER" id="PTHR35546:SF100">
    <property type="entry name" value="F-BOX DOMAIN-CONTAINING PROTEIN"/>
    <property type="match status" value="1"/>
</dbReference>
<dbReference type="SUPFAM" id="SSF50965">
    <property type="entry name" value="Galactose oxidase, central domain"/>
    <property type="match status" value="1"/>
</dbReference>
<keyword evidence="3" id="KW-1185">Reference proteome</keyword>
<organism evidence="2 3">
    <name type="scientific">Escallonia rubra</name>
    <dbReference type="NCBI Taxonomy" id="112253"/>
    <lineage>
        <taxon>Eukaryota</taxon>
        <taxon>Viridiplantae</taxon>
        <taxon>Streptophyta</taxon>
        <taxon>Embryophyta</taxon>
        <taxon>Tracheophyta</taxon>
        <taxon>Spermatophyta</taxon>
        <taxon>Magnoliopsida</taxon>
        <taxon>eudicotyledons</taxon>
        <taxon>Gunneridae</taxon>
        <taxon>Pentapetalae</taxon>
        <taxon>asterids</taxon>
        <taxon>campanulids</taxon>
        <taxon>Escalloniales</taxon>
        <taxon>Escalloniaceae</taxon>
        <taxon>Escallonia</taxon>
    </lineage>
</organism>
<sequence length="371" mass="41513">MDRGKRASNIAARNSKIYMDLKDIIRESALPFLPAKSLFRFRGVCRDWKLQIASPFFAHTQSLAFRAVSGLFYQPLNHLPSFISLDPNSYGVPDPSLKFLPVPVHIRSSSNGLLCCQGITGDKAYYICNPVTRQWKKLPIPSANHGKDPSVVLVYEPSLLDFEAVYRLICAFPSSDFDDATEFEIYSSKEGSWRTSGEICFARWKVNSSLGVHVNGVVYWQGNQGKIHAFDLAKERFQVLSASHGLNACLGLINGKLSLAYASGRTLLVKVLANAHQNTMQMTSCETMWADKYHIHLNSAVFGGEAYENAKVLCLHDDWVLIEIGKALYTYDLKTGNVKETCKAPEYGARTYHEIMDVVAPKKNEIMDVVK</sequence>
<dbReference type="InterPro" id="IPR006527">
    <property type="entry name" value="F-box-assoc_dom_typ1"/>
</dbReference>
<dbReference type="AlphaFoldDB" id="A0AA88R388"/>
<dbReference type="InterPro" id="IPR055290">
    <property type="entry name" value="At3g26010-like"/>
</dbReference>
<name>A0AA88R388_9ASTE</name>
<proteinExistence type="predicted"/>
<dbReference type="InterPro" id="IPR017451">
    <property type="entry name" value="F-box-assoc_interact_dom"/>
</dbReference>
<comment type="caution">
    <text evidence="2">The sequence shown here is derived from an EMBL/GenBank/DDBJ whole genome shotgun (WGS) entry which is preliminary data.</text>
</comment>
<protein>
    <recommendedName>
        <fullName evidence="1">F-box associated beta-propeller type 1 domain-containing protein</fullName>
    </recommendedName>
</protein>
<dbReference type="SUPFAM" id="SSF81383">
    <property type="entry name" value="F-box domain"/>
    <property type="match status" value="1"/>
</dbReference>
<dbReference type="InterPro" id="IPR011043">
    <property type="entry name" value="Gal_Oxase/kelch_b-propeller"/>
</dbReference>
<dbReference type="NCBIfam" id="TIGR01640">
    <property type="entry name" value="F_box_assoc_1"/>
    <property type="match status" value="1"/>
</dbReference>